<protein>
    <submittedName>
        <fullName evidence="1">Uncharacterized protein</fullName>
    </submittedName>
</protein>
<gene>
    <name evidence="1" type="ORF">ILYODFUR_011794</name>
</gene>
<evidence type="ECO:0000313" key="1">
    <source>
        <dbReference type="EMBL" id="MEQ2224865.1"/>
    </source>
</evidence>
<evidence type="ECO:0000313" key="2">
    <source>
        <dbReference type="Proteomes" id="UP001482620"/>
    </source>
</evidence>
<proteinExistence type="predicted"/>
<reference evidence="1 2" key="1">
    <citation type="submission" date="2021-06" db="EMBL/GenBank/DDBJ databases">
        <authorList>
            <person name="Palmer J.M."/>
        </authorList>
    </citation>
    <scope>NUCLEOTIDE SEQUENCE [LARGE SCALE GENOMIC DNA]</scope>
    <source>
        <strain evidence="2">if_2019</strain>
        <tissue evidence="1">Muscle</tissue>
    </source>
</reference>
<organism evidence="1 2">
    <name type="scientific">Ilyodon furcidens</name>
    <name type="common">goldbreast splitfin</name>
    <dbReference type="NCBI Taxonomy" id="33524"/>
    <lineage>
        <taxon>Eukaryota</taxon>
        <taxon>Metazoa</taxon>
        <taxon>Chordata</taxon>
        <taxon>Craniata</taxon>
        <taxon>Vertebrata</taxon>
        <taxon>Euteleostomi</taxon>
        <taxon>Actinopterygii</taxon>
        <taxon>Neopterygii</taxon>
        <taxon>Teleostei</taxon>
        <taxon>Neoteleostei</taxon>
        <taxon>Acanthomorphata</taxon>
        <taxon>Ovalentaria</taxon>
        <taxon>Atherinomorphae</taxon>
        <taxon>Cyprinodontiformes</taxon>
        <taxon>Goodeidae</taxon>
        <taxon>Ilyodon</taxon>
    </lineage>
</organism>
<name>A0ABV0SW84_9TELE</name>
<comment type="caution">
    <text evidence="1">The sequence shown here is derived from an EMBL/GenBank/DDBJ whole genome shotgun (WGS) entry which is preliminary data.</text>
</comment>
<sequence length="102" mass="11812">MTCKQLCCCNRKLLKGIYEDPTYLSLERRTQFSCAQNEVLRSVYALCRVLNWGTWSSCVQFPSAQRSRKSNWECLFSKQFHVSTINSHLHPECTSVQDPSSD</sequence>
<dbReference type="EMBL" id="JAHRIQ010012487">
    <property type="protein sequence ID" value="MEQ2224865.1"/>
    <property type="molecule type" value="Genomic_DNA"/>
</dbReference>
<keyword evidence="2" id="KW-1185">Reference proteome</keyword>
<accession>A0ABV0SW84</accession>
<dbReference type="Proteomes" id="UP001482620">
    <property type="component" value="Unassembled WGS sequence"/>
</dbReference>